<evidence type="ECO:0000313" key="2">
    <source>
        <dbReference type="EMBL" id="KAK1921979.1"/>
    </source>
</evidence>
<dbReference type="InterPro" id="IPR040410">
    <property type="entry name" value="UPF0658_Golgi"/>
</dbReference>
<dbReference type="EMBL" id="JAODAN010000009">
    <property type="protein sequence ID" value="KAK1921979.1"/>
    <property type="molecule type" value="Genomic_DNA"/>
</dbReference>
<name>A0AAD9CTY2_PAPLA</name>
<feature type="transmembrane region" description="Helical" evidence="1">
    <location>
        <begin position="250"/>
        <end position="267"/>
    </location>
</feature>
<dbReference type="PANTHER" id="PTHR34391">
    <property type="entry name" value="UPF0658 GOLGI APPARATUS MEMBRANE PROTEIN C1952.10C-RELATED"/>
    <property type="match status" value="1"/>
</dbReference>
<accession>A0AAD9CTY2</accession>
<feature type="transmembrane region" description="Helical" evidence="1">
    <location>
        <begin position="85"/>
        <end position="105"/>
    </location>
</feature>
<evidence type="ECO:0000313" key="3">
    <source>
        <dbReference type="Proteomes" id="UP001182556"/>
    </source>
</evidence>
<feature type="transmembrane region" description="Helical" evidence="1">
    <location>
        <begin position="140"/>
        <end position="159"/>
    </location>
</feature>
<dbReference type="PANTHER" id="PTHR34391:SF1">
    <property type="entry name" value="UPF0658 GOLGI APPARATUS MEMBRANE PROTEIN C1952.10C-RELATED"/>
    <property type="match status" value="1"/>
</dbReference>
<keyword evidence="1" id="KW-1133">Transmembrane helix</keyword>
<dbReference type="AlphaFoldDB" id="A0AAD9CTY2"/>
<gene>
    <name evidence="2" type="ORF">DB88DRAFT_512418</name>
</gene>
<feature type="transmembrane region" description="Helical" evidence="1">
    <location>
        <begin position="190"/>
        <end position="210"/>
    </location>
</feature>
<comment type="caution">
    <text evidence="2">The sequence shown here is derived from an EMBL/GenBank/DDBJ whole genome shotgun (WGS) entry which is preliminary data.</text>
</comment>
<dbReference type="Proteomes" id="UP001182556">
    <property type="component" value="Unassembled WGS sequence"/>
</dbReference>
<proteinExistence type="predicted"/>
<organism evidence="2 3">
    <name type="scientific">Papiliotrema laurentii</name>
    <name type="common">Cryptococcus laurentii</name>
    <dbReference type="NCBI Taxonomy" id="5418"/>
    <lineage>
        <taxon>Eukaryota</taxon>
        <taxon>Fungi</taxon>
        <taxon>Dikarya</taxon>
        <taxon>Basidiomycota</taxon>
        <taxon>Agaricomycotina</taxon>
        <taxon>Tremellomycetes</taxon>
        <taxon>Tremellales</taxon>
        <taxon>Rhynchogastremaceae</taxon>
        <taxon>Papiliotrema</taxon>
    </lineage>
</organism>
<sequence length="361" mass="40880">MTERQQSKKRDHEFLATKWEKAYMAVATFEAIVVGGIAITGFTLVQIHITNPNTTTRTVPVYLANFLFAQLFSLVYVFDALRQRNVIQLALHLFFNVCIWVYSILQIPQTENALSHARPGGCGSMPCVGPNSLYNLLEKVYIVTPIVLGLCTIIFCLLVRKLYIEFGWAVFHLVHASPEMKRMHREYETLLSLLKLIFFFGTAFCLAYLILLTHIKRDVGDFVISILALVLTPITIVATGWAARRENKPVMATCIFLMVAGLVYFIYRLASLFLPKNRELYNNTRITMAIFSVFAILSLMMTFGYGCLCMSNFGKGLLEAHQNPHKRSGLWALSSNPKPPEKIRADFEAEQPHAGDRLVID</sequence>
<evidence type="ECO:0000256" key="1">
    <source>
        <dbReference type="SAM" id="Phobius"/>
    </source>
</evidence>
<protein>
    <submittedName>
        <fullName evidence="2">Uncharacterized protein</fullName>
    </submittedName>
</protein>
<feature type="transmembrane region" description="Helical" evidence="1">
    <location>
        <begin position="21"/>
        <end position="47"/>
    </location>
</feature>
<feature type="transmembrane region" description="Helical" evidence="1">
    <location>
        <begin position="287"/>
        <end position="308"/>
    </location>
</feature>
<feature type="transmembrane region" description="Helical" evidence="1">
    <location>
        <begin position="59"/>
        <end position="78"/>
    </location>
</feature>
<reference evidence="2" key="1">
    <citation type="submission" date="2023-02" db="EMBL/GenBank/DDBJ databases">
        <title>Identification and recombinant expression of a fungal hydrolase from Papiliotrema laurentii that hydrolyzes apple cutin and clears colloidal polyester polyurethane.</title>
        <authorList>
            <consortium name="DOE Joint Genome Institute"/>
            <person name="Roman V.A."/>
            <person name="Bojanowski C."/>
            <person name="Crable B.R."/>
            <person name="Wagner D.N."/>
            <person name="Hung C.S."/>
            <person name="Nadeau L.J."/>
            <person name="Schratz L."/>
            <person name="Haridas S."/>
            <person name="Pangilinan J."/>
            <person name="Lipzen A."/>
            <person name="Na H."/>
            <person name="Yan M."/>
            <person name="Ng V."/>
            <person name="Grigoriev I.V."/>
            <person name="Spatafora J.W."/>
            <person name="Barlow D."/>
            <person name="Biffinger J."/>
            <person name="Kelley-Loughnane N."/>
            <person name="Varaljay V.A."/>
            <person name="Crookes-Goodson W.J."/>
        </authorList>
    </citation>
    <scope>NUCLEOTIDE SEQUENCE</scope>
    <source>
        <strain evidence="2">5307AH</strain>
    </source>
</reference>
<feature type="transmembrane region" description="Helical" evidence="1">
    <location>
        <begin position="222"/>
        <end position="243"/>
    </location>
</feature>
<keyword evidence="1" id="KW-0812">Transmembrane</keyword>
<dbReference type="GO" id="GO:0005794">
    <property type="term" value="C:Golgi apparatus"/>
    <property type="evidence" value="ECO:0007669"/>
    <property type="project" value="TreeGrafter"/>
</dbReference>
<keyword evidence="1" id="KW-0472">Membrane</keyword>
<keyword evidence="3" id="KW-1185">Reference proteome</keyword>